<name>A0AAU7UHG9_9DEIO</name>
<dbReference type="KEGG" id="dsc:ABOD76_21965"/>
<feature type="region of interest" description="Disordered" evidence="1">
    <location>
        <begin position="1"/>
        <end position="52"/>
    </location>
</feature>
<organism evidence="2">
    <name type="scientific">Deinococcus sonorensis KR-87</name>
    <dbReference type="NCBI Taxonomy" id="694439"/>
    <lineage>
        <taxon>Bacteria</taxon>
        <taxon>Thermotogati</taxon>
        <taxon>Deinococcota</taxon>
        <taxon>Deinococci</taxon>
        <taxon>Deinococcales</taxon>
        <taxon>Deinococcaceae</taxon>
        <taxon>Deinococcus</taxon>
    </lineage>
</organism>
<dbReference type="EMBL" id="CP158300">
    <property type="protein sequence ID" value="XBV87359.1"/>
    <property type="molecule type" value="Genomic_DNA"/>
</dbReference>
<protein>
    <recommendedName>
        <fullName evidence="3">YkuD domain-containing protein</fullName>
    </recommendedName>
</protein>
<geneLocation type="plasmid" evidence="2">
    <name>pDson02</name>
</geneLocation>
<keyword evidence="2" id="KW-0614">Plasmid</keyword>
<evidence type="ECO:0000313" key="2">
    <source>
        <dbReference type="EMBL" id="XBV87359.1"/>
    </source>
</evidence>
<evidence type="ECO:0008006" key="3">
    <source>
        <dbReference type="Google" id="ProtNLM"/>
    </source>
</evidence>
<gene>
    <name evidence="2" type="ORF">ABOD76_21965</name>
</gene>
<dbReference type="AlphaFoldDB" id="A0AAU7UHG9"/>
<accession>A0AAU7UHG9</accession>
<reference evidence="2" key="1">
    <citation type="submission" date="2024-06" db="EMBL/GenBank/DDBJ databases">
        <title>Draft Genome Sequence of Deinococcus sonorensis Type Strain KR-87, a Biofilm Producing Representative of the Genus Deinococcus.</title>
        <authorList>
            <person name="Boren L.S."/>
            <person name="Grosso R.A."/>
            <person name="Hugenberg-Cox A.N."/>
            <person name="Hill J.T.E."/>
            <person name="Albert C.M."/>
            <person name="Tuohy J.M."/>
        </authorList>
    </citation>
    <scope>NUCLEOTIDE SEQUENCE</scope>
    <source>
        <strain evidence="2">KR-87</strain>
        <plasmid evidence="2">pDson02</plasmid>
    </source>
</reference>
<feature type="compositionally biased region" description="Low complexity" evidence="1">
    <location>
        <begin position="24"/>
        <end position="38"/>
    </location>
</feature>
<evidence type="ECO:0000256" key="1">
    <source>
        <dbReference type="SAM" id="MobiDB-lite"/>
    </source>
</evidence>
<proteinExistence type="predicted"/>
<sequence length="294" mass="32366">MSRRKSTDPVQPTRTPWWARPLGRPQAASKPAPAAPAAVRPPPRLHLTGTRSDQPIDVDLTRLAALTRDLERLQLRSALKELNSYLALSPDGHIHEPALPLNRLRVSATDEYPYLPAGGQVLTLGTEAGQLLLLPDGAALHLSHATQIRTGSAGERYMRVEHPHYAWMPYSRLSLQPSQHDLANEPRVRVFDPSALTAGLPWGRDVERQQRHGRSWPVPFALHLHPTWGGSCVALATGDLPLLIRLGALLNAAPEQLFAHPVAEAVARQHPDGSLMRLYPGYWATESRHPTLPG</sequence>
<dbReference type="RefSeq" id="WP_350245509.1">
    <property type="nucleotide sequence ID" value="NZ_CP158300.1"/>
</dbReference>